<dbReference type="SUPFAM" id="SSF56112">
    <property type="entry name" value="Protein kinase-like (PK-like)"/>
    <property type="match status" value="1"/>
</dbReference>
<dbReference type="Pfam" id="PF00069">
    <property type="entry name" value="Pkinase"/>
    <property type="match status" value="1"/>
</dbReference>
<sequence>MELKRNSRILDDVLTANVPDILLETAAPQKDNVRHQENSVDTNLQEICKVLAPEIVRGEDYGFSVDWWALGVLLYEMLAGRSPFDIAGASENPDQNTEDYLFQVILEKTIRIPRSLSVKAANVLKGFLNKNPADRLGCHSTDFFIDITRHQFFKCIDWDALEQKQVPPPYKPRLDSDRDLANFPPEFTDEPVHLTPDDPRVVQCSTYGCRI</sequence>
<keyword evidence="6" id="KW-0067">ATP-binding</keyword>
<dbReference type="AlphaFoldDB" id="A0A6J2YC79"/>
<evidence type="ECO:0000256" key="5">
    <source>
        <dbReference type="ARBA" id="ARBA00022777"/>
    </source>
</evidence>
<dbReference type="PROSITE" id="PS51285">
    <property type="entry name" value="AGC_KINASE_CTER"/>
    <property type="match status" value="1"/>
</dbReference>
<proteinExistence type="predicted"/>
<dbReference type="Proteomes" id="UP000504635">
    <property type="component" value="Unplaced"/>
</dbReference>
<keyword evidence="9" id="KW-1185">Reference proteome</keyword>
<keyword evidence="2" id="KW-0597">Phosphoprotein</keyword>
<dbReference type="Gene3D" id="1.10.510.10">
    <property type="entry name" value="Transferase(Phosphotransferase) domain 1"/>
    <property type="match status" value="1"/>
</dbReference>
<dbReference type="InterPro" id="IPR000719">
    <property type="entry name" value="Prot_kinase_dom"/>
</dbReference>
<gene>
    <name evidence="10" type="primary">LOC115885898</name>
</gene>
<dbReference type="InterPro" id="IPR011009">
    <property type="entry name" value="Kinase-like_dom_sf"/>
</dbReference>
<dbReference type="Pfam" id="PF00433">
    <property type="entry name" value="Pkinase_C"/>
    <property type="match status" value="1"/>
</dbReference>
<dbReference type="FunFam" id="1.10.510.10:FF:001922">
    <property type="entry name" value="Protein kinase, putative"/>
    <property type="match status" value="1"/>
</dbReference>
<evidence type="ECO:0000256" key="2">
    <source>
        <dbReference type="ARBA" id="ARBA00022553"/>
    </source>
</evidence>
<evidence type="ECO:0000256" key="1">
    <source>
        <dbReference type="ARBA" id="ARBA00022527"/>
    </source>
</evidence>
<reference evidence="10" key="1">
    <citation type="submission" date="2025-08" db="UniProtKB">
        <authorList>
            <consortium name="RefSeq"/>
        </authorList>
    </citation>
    <scope>IDENTIFICATION</scope>
    <source>
        <tissue evidence="10">Gonads</tissue>
    </source>
</reference>
<dbReference type="InParanoid" id="A0A6J2YC79"/>
<dbReference type="InterPro" id="IPR000961">
    <property type="entry name" value="AGC-kinase_C"/>
</dbReference>
<dbReference type="RefSeq" id="XP_030760789.1">
    <property type="nucleotide sequence ID" value="XM_030904929.1"/>
</dbReference>
<evidence type="ECO:0000313" key="9">
    <source>
        <dbReference type="Proteomes" id="UP000504635"/>
    </source>
</evidence>
<name>A0A6J2YC79_SITOR</name>
<dbReference type="InterPro" id="IPR017892">
    <property type="entry name" value="Pkinase_C"/>
</dbReference>
<feature type="domain" description="AGC-kinase C-terminal" evidence="8">
    <location>
        <begin position="154"/>
        <end position="211"/>
    </location>
</feature>
<dbReference type="GO" id="GO:0004674">
    <property type="term" value="F:protein serine/threonine kinase activity"/>
    <property type="evidence" value="ECO:0007669"/>
    <property type="project" value="UniProtKB-KW"/>
</dbReference>
<keyword evidence="5" id="KW-0418">Kinase</keyword>
<evidence type="ECO:0000259" key="8">
    <source>
        <dbReference type="PROSITE" id="PS51285"/>
    </source>
</evidence>
<organism evidence="9 10">
    <name type="scientific">Sitophilus oryzae</name>
    <name type="common">Rice weevil</name>
    <name type="synonym">Curculio oryzae</name>
    <dbReference type="NCBI Taxonomy" id="7048"/>
    <lineage>
        <taxon>Eukaryota</taxon>
        <taxon>Metazoa</taxon>
        <taxon>Ecdysozoa</taxon>
        <taxon>Arthropoda</taxon>
        <taxon>Hexapoda</taxon>
        <taxon>Insecta</taxon>
        <taxon>Pterygota</taxon>
        <taxon>Neoptera</taxon>
        <taxon>Endopterygota</taxon>
        <taxon>Coleoptera</taxon>
        <taxon>Polyphaga</taxon>
        <taxon>Cucujiformia</taxon>
        <taxon>Curculionidae</taxon>
        <taxon>Dryophthorinae</taxon>
        <taxon>Sitophilus</taxon>
    </lineage>
</organism>
<evidence type="ECO:0000256" key="6">
    <source>
        <dbReference type="ARBA" id="ARBA00022840"/>
    </source>
</evidence>
<dbReference type="SMART" id="SM00133">
    <property type="entry name" value="S_TK_X"/>
    <property type="match status" value="1"/>
</dbReference>
<dbReference type="KEGG" id="soy:115885898"/>
<accession>A0A6J2YC79</accession>
<dbReference type="PROSITE" id="PS50011">
    <property type="entry name" value="PROTEIN_KINASE_DOM"/>
    <property type="match status" value="1"/>
</dbReference>
<evidence type="ECO:0000313" key="10">
    <source>
        <dbReference type="RefSeq" id="XP_030760789.1"/>
    </source>
</evidence>
<protein>
    <submittedName>
        <fullName evidence="10">Atypical protein kinase C-like</fullName>
    </submittedName>
</protein>
<feature type="domain" description="Protein kinase" evidence="7">
    <location>
        <begin position="1"/>
        <end position="153"/>
    </location>
</feature>
<dbReference type="GO" id="GO:0005524">
    <property type="term" value="F:ATP binding"/>
    <property type="evidence" value="ECO:0007669"/>
    <property type="project" value="UniProtKB-KW"/>
</dbReference>
<dbReference type="PANTHER" id="PTHR24351">
    <property type="entry name" value="RIBOSOMAL PROTEIN S6 KINASE"/>
    <property type="match status" value="1"/>
</dbReference>
<dbReference type="GeneID" id="115885898"/>
<dbReference type="OrthoDB" id="63267at2759"/>
<keyword evidence="1" id="KW-0723">Serine/threonine-protein kinase</keyword>
<evidence type="ECO:0000256" key="3">
    <source>
        <dbReference type="ARBA" id="ARBA00022679"/>
    </source>
</evidence>
<keyword evidence="4" id="KW-0547">Nucleotide-binding</keyword>
<evidence type="ECO:0000259" key="7">
    <source>
        <dbReference type="PROSITE" id="PS50011"/>
    </source>
</evidence>
<keyword evidence="3" id="KW-0808">Transferase</keyword>
<dbReference type="SMART" id="SM00220">
    <property type="entry name" value="S_TKc"/>
    <property type="match status" value="1"/>
</dbReference>
<evidence type="ECO:0000256" key="4">
    <source>
        <dbReference type="ARBA" id="ARBA00022741"/>
    </source>
</evidence>
<dbReference type="Gene3D" id="3.30.200.20">
    <property type="entry name" value="Phosphorylase Kinase, domain 1"/>
    <property type="match status" value="1"/>
</dbReference>